<evidence type="ECO:0000313" key="3">
    <source>
        <dbReference type="Proteomes" id="UP000034711"/>
    </source>
</evidence>
<organism evidence="2 3">
    <name type="scientific">Candidatus Uhrbacteria bacterium GW2011_GWA2_53_10</name>
    <dbReference type="NCBI Taxonomy" id="1618980"/>
    <lineage>
        <taxon>Bacteria</taxon>
        <taxon>Candidatus Uhriibacteriota</taxon>
    </lineage>
</organism>
<dbReference type="EMBL" id="LCRI01000006">
    <property type="protein sequence ID" value="KKW33065.1"/>
    <property type="molecule type" value="Genomic_DNA"/>
</dbReference>
<dbReference type="Proteomes" id="UP000034711">
    <property type="component" value="Unassembled WGS sequence"/>
</dbReference>
<gene>
    <name evidence="2" type="ORF">UY77_C0006G0002</name>
</gene>
<keyword evidence="1" id="KW-1133">Transmembrane helix</keyword>
<sequence>MKAHVFFVVMMLCLLFPGRIFAVSVAPSLIEIEAERGEEISSSFTLINPSAEPETYYFRTIKFETNAENGRPQFLPNDRENLPSWMRFESTSFTVAPHTQIAMPFTVVIPPGTPSGGYYAAILVSETPSEIVAANGASVEASVAVLVLLTVEGETERRGALLDLQSPTEGKWLTTLHGSFSFRIQNQGNVHFEPKGRLEIRDFFGRKVLVAPVNQEGGRVLPGTTRMFSASFGPQEKLNFWDTVRVQIQTFAVGPVRAVLVLDEGLQETASADFGFWMLPWQSLLVFVGLAVVAVIVPRRFRKK</sequence>
<evidence type="ECO:0000313" key="2">
    <source>
        <dbReference type="EMBL" id="KKW33065.1"/>
    </source>
</evidence>
<dbReference type="AlphaFoldDB" id="A0A0G1XQB1"/>
<evidence type="ECO:0000256" key="1">
    <source>
        <dbReference type="SAM" id="Phobius"/>
    </source>
</evidence>
<evidence type="ECO:0008006" key="4">
    <source>
        <dbReference type="Google" id="ProtNLM"/>
    </source>
</evidence>
<proteinExistence type="predicted"/>
<name>A0A0G1XQB1_9BACT</name>
<comment type="caution">
    <text evidence="2">The sequence shown here is derived from an EMBL/GenBank/DDBJ whole genome shotgun (WGS) entry which is preliminary data.</text>
</comment>
<keyword evidence="1" id="KW-0812">Transmembrane</keyword>
<accession>A0A0G1XQB1</accession>
<protein>
    <recommendedName>
        <fullName evidence="4">DUF916 domain-containing protein</fullName>
    </recommendedName>
</protein>
<reference evidence="2 3" key="1">
    <citation type="journal article" date="2015" name="Nature">
        <title>rRNA introns, odd ribosomes, and small enigmatic genomes across a large radiation of phyla.</title>
        <authorList>
            <person name="Brown C.T."/>
            <person name="Hug L.A."/>
            <person name="Thomas B.C."/>
            <person name="Sharon I."/>
            <person name="Castelle C.J."/>
            <person name="Singh A."/>
            <person name="Wilkins M.J."/>
            <person name="Williams K.H."/>
            <person name="Banfield J.F."/>
        </authorList>
    </citation>
    <scope>NUCLEOTIDE SEQUENCE [LARGE SCALE GENOMIC DNA]</scope>
</reference>
<keyword evidence="1" id="KW-0472">Membrane</keyword>
<feature type="transmembrane region" description="Helical" evidence="1">
    <location>
        <begin position="274"/>
        <end position="297"/>
    </location>
</feature>